<dbReference type="SUPFAM" id="SSF55781">
    <property type="entry name" value="GAF domain-like"/>
    <property type="match status" value="1"/>
</dbReference>
<feature type="domain" description="SpoVT-AbrB" evidence="2">
    <location>
        <begin position="16"/>
        <end position="62"/>
    </location>
</feature>
<protein>
    <submittedName>
        <fullName evidence="3">Stage V sporulation protein T</fullName>
    </submittedName>
</protein>
<gene>
    <name evidence="3" type="ORF">C672_3209</name>
</gene>
<dbReference type="NCBIfam" id="TIGR01439">
    <property type="entry name" value="lp_hng_hel_AbrB"/>
    <property type="match status" value="1"/>
</dbReference>
<dbReference type="GeneID" id="67471250"/>
<comment type="caution">
    <text evidence="3">The sequence shown here is derived from an EMBL/GenBank/DDBJ whole genome shotgun (WGS) entry which is preliminary data.</text>
</comment>
<dbReference type="SMART" id="SM00966">
    <property type="entry name" value="SpoVT_AbrB"/>
    <property type="match status" value="1"/>
</dbReference>
<dbReference type="PANTHER" id="PTHR36432:SF1">
    <property type="entry name" value="STAGE V SPORULATION PROTEIN T"/>
    <property type="match status" value="1"/>
</dbReference>
<evidence type="ECO:0000256" key="1">
    <source>
        <dbReference type="PROSITE-ProRule" id="PRU01076"/>
    </source>
</evidence>
<dbReference type="InterPro" id="IPR037914">
    <property type="entry name" value="SpoVT-AbrB_sf"/>
</dbReference>
<dbReference type="InterPro" id="IPR007159">
    <property type="entry name" value="SpoVT-AbrB_dom"/>
</dbReference>
<accession>T4VIA5</accession>
<dbReference type="PATRIC" id="fig|1233171.3.peg.3095"/>
<dbReference type="InterPro" id="IPR052731">
    <property type="entry name" value="B_subtilis_Trans_State_Reg"/>
</dbReference>
<dbReference type="GO" id="GO:0003677">
    <property type="term" value="F:DNA binding"/>
    <property type="evidence" value="ECO:0007669"/>
    <property type="project" value="UniProtKB-UniRule"/>
</dbReference>
<dbReference type="RefSeq" id="WP_021434207.1">
    <property type="nucleotide sequence ID" value="NZ_AVNC01000017.1"/>
</dbReference>
<dbReference type="Gene3D" id="3.30.450.40">
    <property type="match status" value="1"/>
</dbReference>
<dbReference type="Gene3D" id="2.10.260.10">
    <property type="match status" value="1"/>
</dbReference>
<keyword evidence="1" id="KW-0238">DNA-binding</keyword>
<dbReference type="InterPro" id="IPR029016">
    <property type="entry name" value="GAF-like_dom_sf"/>
</dbReference>
<name>T4VIA5_PARBF</name>
<dbReference type="Pfam" id="PF15714">
    <property type="entry name" value="SpoVT_C"/>
    <property type="match status" value="1"/>
</dbReference>
<dbReference type="Proteomes" id="UP000015688">
    <property type="component" value="Unassembled WGS sequence"/>
</dbReference>
<dbReference type="Pfam" id="PF04014">
    <property type="entry name" value="MazE_antitoxin"/>
    <property type="match status" value="1"/>
</dbReference>
<evidence type="ECO:0000313" key="3">
    <source>
        <dbReference type="EMBL" id="EQK40845.1"/>
    </source>
</evidence>
<dbReference type="SUPFAM" id="SSF89447">
    <property type="entry name" value="AbrB/MazE/MraZ-like"/>
    <property type="match status" value="1"/>
</dbReference>
<dbReference type="PANTHER" id="PTHR36432">
    <property type="match status" value="1"/>
</dbReference>
<evidence type="ECO:0000313" key="4">
    <source>
        <dbReference type="Proteomes" id="UP000015688"/>
    </source>
</evidence>
<dbReference type="PROSITE" id="PS51740">
    <property type="entry name" value="SPOVT_ABRB"/>
    <property type="match status" value="1"/>
</dbReference>
<dbReference type="EMBL" id="AVNC01000017">
    <property type="protein sequence ID" value="EQK40845.1"/>
    <property type="molecule type" value="Genomic_DNA"/>
</dbReference>
<evidence type="ECO:0000259" key="2">
    <source>
        <dbReference type="PROSITE" id="PS51740"/>
    </source>
</evidence>
<reference evidence="3 4" key="1">
    <citation type="submission" date="2013-06" db="EMBL/GenBank/DDBJ databases">
        <authorList>
            <person name="Walk S."/>
            <person name="Aronoff D."/>
            <person name="Young V.Y."/>
            <person name="Marsh J."/>
            <person name="Harrison L."/>
            <person name="Daugherty S.C."/>
            <person name="Shefchek K.A."/>
            <person name="Hine E.E."/>
            <person name="Tallon L.J."/>
            <person name="Sadzewicz L.K."/>
            <person name="Rasko D.A."/>
        </authorList>
    </citation>
    <scope>NUCLEOTIDE SEQUENCE [LARGE SCALE GENOMIC DNA]</scope>
    <source>
        <strain evidence="3 4">ATCC 638</strain>
    </source>
</reference>
<proteinExistence type="predicted"/>
<dbReference type="AlphaFoldDB" id="T4VIA5"/>
<sequence length="189" mass="21125">MAKNNHRDLADKKATGIIRRIDDLGRIVIPKEIRKSLRIREGDSLEIFTHRDGEIILKKYSPIGELNELSQEYAEALGEVLGKGVMITNLDSIIAVSKLSKKGYKDKMISKELEQVIKDRSFNHVKDNNVIPLHKDDSMDYKMQTIMPIVSSSGDCIGSICLVSKDEAGLNDSDEKLLKVAANFLGKQV</sequence>
<organism evidence="3 4">
    <name type="scientific">Paraclostridium bifermentans ATCC 638 = DSM 14991</name>
    <dbReference type="NCBI Taxonomy" id="1233171"/>
    <lineage>
        <taxon>Bacteria</taxon>
        <taxon>Bacillati</taxon>
        <taxon>Bacillota</taxon>
        <taxon>Clostridia</taxon>
        <taxon>Peptostreptococcales</taxon>
        <taxon>Peptostreptococcaceae</taxon>
        <taxon>Paraclostridium</taxon>
    </lineage>
</organism>